<organism evidence="2">
    <name type="scientific">hydrothermal vent metagenome</name>
    <dbReference type="NCBI Taxonomy" id="652676"/>
    <lineage>
        <taxon>unclassified sequences</taxon>
        <taxon>metagenomes</taxon>
        <taxon>ecological metagenomes</taxon>
    </lineage>
</organism>
<dbReference type="InterPro" id="IPR034660">
    <property type="entry name" value="DinB/YfiT-like"/>
</dbReference>
<feature type="domain" description="DinB-like" evidence="1">
    <location>
        <begin position="34"/>
        <end position="179"/>
    </location>
</feature>
<dbReference type="EMBL" id="UOEU01000085">
    <property type="protein sequence ID" value="VAW30788.1"/>
    <property type="molecule type" value="Genomic_DNA"/>
</dbReference>
<reference evidence="2" key="1">
    <citation type="submission" date="2018-06" db="EMBL/GenBank/DDBJ databases">
        <authorList>
            <person name="Zhirakovskaya E."/>
        </authorList>
    </citation>
    <scope>NUCLEOTIDE SEQUENCE</scope>
</reference>
<name>A0A3B0UJC8_9ZZZZ</name>
<sequence>MDFNAVNTYQLRMSEFAANFTIEDLRKLTNKSVDQFLALLRLCTDADTVFTPDDPDAHDPYAARFRPDEAHIGWTIGHNIVHATASAEEYAYDAAGLARGVPYHGRSRFEMPWQLITTTQQCIERLEESRRMRLASLGMWPNQPDLENGVTPWKESGWVNAAGLFTWGLAHDASHIHQIKKILSTVSMK</sequence>
<protein>
    <recommendedName>
        <fullName evidence="1">DinB-like domain-containing protein</fullName>
    </recommendedName>
</protein>
<accession>A0A3B0UJC8</accession>
<proteinExistence type="predicted"/>
<dbReference type="SUPFAM" id="SSF109854">
    <property type="entry name" value="DinB/YfiT-like putative metalloenzymes"/>
    <property type="match status" value="1"/>
</dbReference>
<dbReference type="Gene3D" id="1.20.120.450">
    <property type="entry name" value="dinb family like domain"/>
    <property type="match status" value="1"/>
</dbReference>
<dbReference type="Pfam" id="PF12867">
    <property type="entry name" value="DinB_2"/>
    <property type="match status" value="1"/>
</dbReference>
<evidence type="ECO:0000259" key="1">
    <source>
        <dbReference type="Pfam" id="PF12867"/>
    </source>
</evidence>
<evidence type="ECO:0000313" key="2">
    <source>
        <dbReference type="EMBL" id="VAW30788.1"/>
    </source>
</evidence>
<dbReference type="AlphaFoldDB" id="A0A3B0UJC8"/>
<gene>
    <name evidence="2" type="ORF">MNBD_CHLOROFLEXI01-4033</name>
</gene>
<dbReference type="InterPro" id="IPR024775">
    <property type="entry name" value="DinB-like"/>
</dbReference>